<dbReference type="InterPro" id="IPR001610">
    <property type="entry name" value="PAC"/>
</dbReference>
<dbReference type="Pfam" id="PF02518">
    <property type="entry name" value="HATPase_c"/>
    <property type="match status" value="1"/>
</dbReference>
<dbReference type="InterPro" id="IPR003594">
    <property type="entry name" value="HATPase_dom"/>
</dbReference>
<feature type="domain" description="Histidine kinase" evidence="6">
    <location>
        <begin position="509"/>
        <end position="737"/>
    </location>
</feature>
<evidence type="ECO:0000256" key="5">
    <source>
        <dbReference type="ARBA" id="ARBA00022777"/>
    </source>
</evidence>
<dbReference type="InterPro" id="IPR013655">
    <property type="entry name" value="PAS_fold_3"/>
</dbReference>
<dbReference type="Pfam" id="PF00512">
    <property type="entry name" value="HisKA"/>
    <property type="match status" value="1"/>
</dbReference>
<evidence type="ECO:0000256" key="4">
    <source>
        <dbReference type="ARBA" id="ARBA00022679"/>
    </source>
</evidence>
<dbReference type="SMART" id="SM00387">
    <property type="entry name" value="HATPase_c"/>
    <property type="match status" value="1"/>
</dbReference>
<dbReference type="SUPFAM" id="SSF55874">
    <property type="entry name" value="ATPase domain of HSP90 chaperone/DNA topoisomerase II/histidine kinase"/>
    <property type="match status" value="1"/>
</dbReference>
<reference evidence="9 10" key="1">
    <citation type="submission" date="2018-07" db="EMBL/GenBank/DDBJ databases">
        <title>Dyadobacter roseus sp. nov., isolated from rose rhizosphere soil.</title>
        <authorList>
            <person name="Chen L."/>
        </authorList>
    </citation>
    <scope>NUCLEOTIDE SEQUENCE [LARGE SCALE GENOMIC DNA]</scope>
    <source>
        <strain evidence="9 10">RS19</strain>
    </source>
</reference>
<protein>
    <recommendedName>
        <fullName evidence="2">histidine kinase</fullName>
        <ecNumber evidence="2">2.7.13.3</ecNumber>
    </recommendedName>
</protein>
<accession>A0A3D8YEA8</accession>
<dbReference type="SMART" id="SM00388">
    <property type="entry name" value="HisKA"/>
    <property type="match status" value="1"/>
</dbReference>
<evidence type="ECO:0000313" key="9">
    <source>
        <dbReference type="EMBL" id="REA62864.1"/>
    </source>
</evidence>
<comment type="caution">
    <text evidence="9">The sequence shown here is derived from an EMBL/GenBank/DDBJ whole genome shotgun (WGS) entry which is preliminary data.</text>
</comment>
<comment type="catalytic activity">
    <reaction evidence="1">
        <text>ATP + protein L-histidine = ADP + protein N-phospho-L-histidine.</text>
        <dbReference type="EC" id="2.7.13.3"/>
    </reaction>
</comment>
<dbReference type="SUPFAM" id="SSF55781">
    <property type="entry name" value="GAF domain-like"/>
    <property type="match status" value="1"/>
</dbReference>
<dbReference type="RefSeq" id="WP_115830160.1">
    <property type="nucleotide sequence ID" value="NZ_QNUL01000004.1"/>
</dbReference>
<dbReference type="InterPro" id="IPR036890">
    <property type="entry name" value="HATPase_C_sf"/>
</dbReference>
<keyword evidence="10" id="KW-1185">Reference proteome</keyword>
<evidence type="ECO:0000313" key="10">
    <source>
        <dbReference type="Proteomes" id="UP000256373"/>
    </source>
</evidence>
<keyword evidence="3" id="KW-0597">Phosphoprotein</keyword>
<dbReference type="PROSITE" id="PS50109">
    <property type="entry name" value="HIS_KIN"/>
    <property type="match status" value="1"/>
</dbReference>
<feature type="domain" description="PAS" evidence="7">
    <location>
        <begin position="341"/>
        <end position="411"/>
    </location>
</feature>
<dbReference type="SMART" id="SM00065">
    <property type="entry name" value="GAF"/>
    <property type="match status" value="1"/>
</dbReference>
<name>A0A3D8YEA8_9BACT</name>
<dbReference type="Pfam" id="PF08447">
    <property type="entry name" value="PAS_3"/>
    <property type="match status" value="1"/>
</dbReference>
<evidence type="ECO:0000259" key="7">
    <source>
        <dbReference type="PROSITE" id="PS50112"/>
    </source>
</evidence>
<dbReference type="CDD" id="cd00082">
    <property type="entry name" value="HisKA"/>
    <property type="match status" value="1"/>
</dbReference>
<dbReference type="Gene3D" id="3.30.565.10">
    <property type="entry name" value="Histidine kinase-like ATPase, C-terminal domain"/>
    <property type="match status" value="1"/>
</dbReference>
<dbReference type="InterPro" id="IPR004358">
    <property type="entry name" value="Sig_transdc_His_kin-like_C"/>
</dbReference>
<keyword evidence="5" id="KW-0418">Kinase</keyword>
<feature type="domain" description="PAC" evidence="8">
    <location>
        <begin position="414"/>
        <end position="466"/>
    </location>
</feature>
<evidence type="ECO:0000256" key="2">
    <source>
        <dbReference type="ARBA" id="ARBA00012438"/>
    </source>
</evidence>
<dbReference type="InterPro" id="IPR000700">
    <property type="entry name" value="PAS-assoc_C"/>
</dbReference>
<dbReference type="Gene3D" id="3.30.450.40">
    <property type="match status" value="1"/>
</dbReference>
<dbReference type="SMART" id="SM00086">
    <property type="entry name" value="PAC"/>
    <property type="match status" value="1"/>
</dbReference>
<gene>
    <name evidence="9" type="ORF">DSL64_08050</name>
</gene>
<dbReference type="EC" id="2.7.13.3" evidence="2"/>
<dbReference type="PRINTS" id="PR00344">
    <property type="entry name" value="BCTRLSENSOR"/>
</dbReference>
<dbReference type="PROSITE" id="PS50113">
    <property type="entry name" value="PAC"/>
    <property type="match status" value="1"/>
</dbReference>
<dbReference type="InterPro" id="IPR005467">
    <property type="entry name" value="His_kinase_dom"/>
</dbReference>
<dbReference type="InterPro" id="IPR052162">
    <property type="entry name" value="Sensor_kinase/Photoreceptor"/>
</dbReference>
<evidence type="ECO:0000259" key="8">
    <source>
        <dbReference type="PROSITE" id="PS50113"/>
    </source>
</evidence>
<evidence type="ECO:0000256" key="1">
    <source>
        <dbReference type="ARBA" id="ARBA00000085"/>
    </source>
</evidence>
<dbReference type="NCBIfam" id="TIGR00229">
    <property type="entry name" value="sensory_box"/>
    <property type="match status" value="1"/>
</dbReference>
<dbReference type="Gene3D" id="1.10.287.130">
    <property type="match status" value="1"/>
</dbReference>
<organism evidence="9 10">
    <name type="scientific">Dyadobacter luteus</name>
    <dbReference type="NCBI Taxonomy" id="2259619"/>
    <lineage>
        <taxon>Bacteria</taxon>
        <taxon>Pseudomonadati</taxon>
        <taxon>Bacteroidota</taxon>
        <taxon>Cytophagia</taxon>
        <taxon>Cytophagales</taxon>
        <taxon>Spirosomataceae</taxon>
        <taxon>Dyadobacter</taxon>
    </lineage>
</organism>
<dbReference type="EMBL" id="QNUL01000004">
    <property type="protein sequence ID" value="REA62864.1"/>
    <property type="molecule type" value="Genomic_DNA"/>
</dbReference>
<dbReference type="GO" id="GO:0000155">
    <property type="term" value="F:phosphorelay sensor kinase activity"/>
    <property type="evidence" value="ECO:0007669"/>
    <property type="project" value="InterPro"/>
</dbReference>
<dbReference type="InterPro" id="IPR029016">
    <property type="entry name" value="GAF-like_dom_sf"/>
</dbReference>
<dbReference type="SUPFAM" id="SSF47384">
    <property type="entry name" value="Homodimeric domain of signal transducing histidine kinase"/>
    <property type="match status" value="1"/>
</dbReference>
<dbReference type="PANTHER" id="PTHR43304">
    <property type="entry name" value="PHYTOCHROME-LIKE PROTEIN CPH1"/>
    <property type="match status" value="1"/>
</dbReference>
<dbReference type="CDD" id="cd00130">
    <property type="entry name" value="PAS"/>
    <property type="match status" value="1"/>
</dbReference>
<dbReference type="InterPro" id="IPR003661">
    <property type="entry name" value="HisK_dim/P_dom"/>
</dbReference>
<evidence type="ECO:0000256" key="3">
    <source>
        <dbReference type="ARBA" id="ARBA00022553"/>
    </source>
</evidence>
<dbReference type="OrthoDB" id="9766459at2"/>
<dbReference type="SMART" id="SM00091">
    <property type="entry name" value="PAS"/>
    <property type="match status" value="1"/>
</dbReference>
<dbReference type="Pfam" id="PF13185">
    <property type="entry name" value="GAF_2"/>
    <property type="match status" value="1"/>
</dbReference>
<dbReference type="AlphaFoldDB" id="A0A3D8YEA8"/>
<proteinExistence type="predicted"/>
<dbReference type="PROSITE" id="PS50112">
    <property type="entry name" value="PAS"/>
    <property type="match status" value="1"/>
</dbReference>
<dbReference type="Gene3D" id="3.30.450.20">
    <property type="entry name" value="PAS domain"/>
    <property type="match status" value="2"/>
</dbReference>
<dbReference type="InterPro" id="IPR003018">
    <property type="entry name" value="GAF"/>
</dbReference>
<dbReference type="PANTHER" id="PTHR43304:SF1">
    <property type="entry name" value="PAC DOMAIN-CONTAINING PROTEIN"/>
    <property type="match status" value="1"/>
</dbReference>
<dbReference type="InterPro" id="IPR000014">
    <property type="entry name" value="PAS"/>
</dbReference>
<evidence type="ECO:0000259" key="6">
    <source>
        <dbReference type="PROSITE" id="PS50109"/>
    </source>
</evidence>
<keyword evidence="4" id="KW-0808">Transferase</keyword>
<sequence>MAEFSGSRARQLFNGFSEMHSFCRSFDWSQTPLGSVSDWSTALQTIVQTVLDCPFPSIVLWGDELIQIYNDGYREIMGNKHPSGLGQPTRQCWPEAWHVNESIYQRVNAGESVTFSDALFKLNRSGLLEDAWFNVSYSPVTSQPGKIGGVLVIVFETTKLMLEKEKRLKIELQRNFILTLSDALRPLSDPQAIQFEAVSLLGKFLMANRAGYAETQPDIELVAVTRNYTDGVKSIQGIYSYSDFGTDLYHGLIQGKTIVRPDVKNDPLLTQSEKQAHLQLDLAATVNVPLVKDGNLVAILFVHFDQAKEFSEQEIALIEETAERTWSAVERAKATTELRVSEQQLRAIVEKTTTGFARAGLDGVLTFVNQRYCQMLGYSAEEIVGKNMQDFTHPEDQARNLELFQRLAKTGESFELEKRNIRKDGSVMWVHKSVSALYDENEQIDQLLATYTDITARKMAESALRESESLYRELTIQLEQRVQQRTFQLESTVADLQRSNANLQQFAYIASHDLQEPLRKIHQFGDLLLDAYANPEKDGKLYVDRMLSATRRMSILINDLLDFSRLGSVTEPTQTVDLNDLVREVLGTLEVAITEQQAQIHISDLPSVTGNASQLAQLFQNLISNALKFRSASEIPFIQIGAKRISPQQLPQRVNPVVRAQAYYQIDVSDNGIGFDEKYLDRIFQMFQRLHGKSEYQGTGIGLAICDKVASNHHGGISATSQHDAGSVFSLFLPDIELAQA</sequence>
<dbReference type="Proteomes" id="UP000256373">
    <property type="component" value="Unassembled WGS sequence"/>
</dbReference>
<dbReference type="InterPro" id="IPR036097">
    <property type="entry name" value="HisK_dim/P_sf"/>
</dbReference>
<dbReference type="InterPro" id="IPR035965">
    <property type="entry name" value="PAS-like_dom_sf"/>
</dbReference>
<dbReference type="SUPFAM" id="SSF55785">
    <property type="entry name" value="PYP-like sensor domain (PAS domain)"/>
    <property type="match status" value="1"/>
</dbReference>